<dbReference type="Proteomes" id="UP000186922">
    <property type="component" value="Unassembled WGS sequence"/>
</dbReference>
<comment type="caution">
    <text evidence="4">The sequence shown here is derived from an EMBL/GenBank/DDBJ whole genome shotgun (WGS) entry which is preliminary data.</text>
</comment>
<dbReference type="InterPro" id="IPR053012">
    <property type="entry name" value="ER-organelle_contact"/>
</dbReference>
<dbReference type="PROSITE" id="PS50202">
    <property type="entry name" value="MSP"/>
    <property type="match status" value="1"/>
</dbReference>
<dbReference type="InterPro" id="IPR008962">
    <property type="entry name" value="PapD-like_sf"/>
</dbReference>
<evidence type="ECO:0000313" key="4">
    <source>
        <dbReference type="EMBL" id="GAU98132.1"/>
    </source>
</evidence>
<protein>
    <recommendedName>
        <fullName evidence="3">MSP domain-containing protein</fullName>
    </recommendedName>
</protein>
<dbReference type="GO" id="GO:0140284">
    <property type="term" value="C:endoplasmic reticulum-endosome membrane contact site"/>
    <property type="evidence" value="ECO:0007669"/>
    <property type="project" value="TreeGrafter"/>
</dbReference>
<dbReference type="PANTHER" id="PTHR46384:SF1">
    <property type="entry name" value="MOTILE SPERM DOMAIN-CONTAINING PROTEIN 2"/>
    <property type="match status" value="1"/>
</dbReference>
<keyword evidence="2" id="KW-0812">Transmembrane</keyword>
<dbReference type="InterPro" id="IPR000535">
    <property type="entry name" value="MSP_dom"/>
</dbReference>
<sequence>MANNDAEVQEKPSANPGVLEARKKVRFSDVDMLATYHEESSSTTSHGDIPPYAPKNFRIRERRSQASIASDARGKYLSIRPGDELVFEKHVDPGKESADVIRLTNIFSKYVAFKVKTTAPEKFRVKPSFGCIECGGSKTVEITVQPGFVAGAQKDRFLIMSVPLDQEPSSHEELVDYWRDLLKEGTASGSTSPEIDEHRLKCAVVTHPIVVLLDGKDKSSPAEPSVEALTEKLTVIEAKLDELIACQRTTVSVQKKAMWNSLTAGLAVILLFLFTKVLTVLFSSPSGTTNSRS</sequence>
<evidence type="ECO:0000259" key="3">
    <source>
        <dbReference type="PROSITE" id="PS50202"/>
    </source>
</evidence>
<reference evidence="4 5" key="1">
    <citation type="journal article" date="2016" name="Nat. Commun.">
        <title>Extremotolerant tardigrade genome and improved radiotolerance of human cultured cells by tardigrade-unique protein.</title>
        <authorList>
            <person name="Hashimoto T."/>
            <person name="Horikawa D.D."/>
            <person name="Saito Y."/>
            <person name="Kuwahara H."/>
            <person name="Kozuka-Hata H."/>
            <person name="Shin-I T."/>
            <person name="Minakuchi Y."/>
            <person name="Ohishi K."/>
            <person name="Motoyama A."/>
            <person name="Aizu T."/>
            <person name="Enomoto A."/>
            <person name="Kondo K."/>
            <person name="Tanaka S."/>
            <person name="Hara Y."/>
            <person name="Koshikawa S."/>
            <person name="Sagara H."/>
            <person name="Miura T."/>
            <person name="Yokobori S."/>
            <person name="Miyagawa K."/>
            <person name="Suzuki Y."/>
            <person name="Kubo T."/>
            <person name="Oyama M."/>
            <person name="Kohara Y."/>
            <person name="Fujiyama A."/>
            <person name="Arakawa K."/>
            <person name="Katayama T."/>
            <person name="Toyoda A."/>
            <person name="Kunieda T."/>
        </authorList>
    </citation>
    <scope>NUCLEOTIDE SEQUENCE [LARGE SCALE GENOMIC DNA]</scope>
    <source>
        <strain evidence="4 5">YOKOZUNA-1</strain>
    </source>
</reference>
<name>A0A1D1VDI4_RAMVA</name>
<dbReference type="InterPro" id="IPR013783">
    <property type="entry name" value="Ig-like_fold"/>
</dbReference>
<dbReference type="Gene3D" id="2.60.40.10">
    <property type="entry name" value="Immunoglobulins"/>
    <property type="match status" value="1"/>
</dbReference>
<dbReference type="AlphaFoldDB" id="A0A1D1VDI4"/>
<dbReference type="STRING" id="947166.A0A1D1VDI4"/>
<feature type="region of interest" description="Disordered" evidence="1">
    <location>
        <begin position="1"/>
        <end position="20"/>
    </location>
</feature>
<gene>
    <name evidence="4" type="primary">RvY_09314-1</name>
    <name evidence="4" type="synonym">RvY_09314.1</name>
    <name evidence="4" type="ORF">RvY_09314</name>
</gene>
<proteinExistence type="predicted"/>
<keyword evidence="2" id="KW-1133">Transmembrane helix</keyword>
<evidence type="ECO:0000313" key="5">
    <source>
        <dbReference type="Proteomes" id="UP000186922"/>
    </source>
</evidence>
<dbReference type="OrthoDB" id="75724at2759"/>
<evidence type="ECO:0000256" key="1">
    <source>
        <dbReference type="SAM" id="MobiDB-lite"/>
    </source>
</evidence>
<keyword evidence="5" id="KW-1185">Reference proteome</keyword>
<accession>A0A1D1VDI4</accession>
<dbReference type="GO" id="GO:0012505">
    <property type="term" value="C:endomembrane system"/>
    <property type="evidence" value="ECO:0007669"/>
    <property type="project" value="TreeGrafter"/>
</dbReference>
<dbReference type="PANTHER" id="PTHR46384">
    <property type="entry name" value="MOTILE SPERM DOMAIN-CONTAINING PROTEIN 2"/>
    <property type="match status" value="1"/>
</dbReference>
<feature type="transmembrane region" description="Helical" evidence="2">
    <location>
        <begin position="257"/>
        <end position="282"/>
    </location>
</feature>
<dbReference type="EMBL" id="BDGG01000004">
    <property type="protein sequence ID" value="GAU98132.1"/>
    <property type="molecule type" value="Genomic_DNA"/>
</dbReference>
<feature type="domain" description="MSP" evidence="3">
    <location>
        <begin position="76"/>
        <end position="196"/>
    </location>
</feature>
<evidence type="ECO:0000256" key="2">
    <source>
        <dbReference type="SAM" id="Phobius"/>
    </source>
</evidence>
<keyword evidence="2" id="KW-0472">Membrane</keyword>
<dbReference type="SUPFAM" id="SSF49354">
    <property type="entry name" value="PapD-like"/>
    <property type="match status" value="1"/>
</dbReference>
<organism evidence="4 5">
    <name type="scientific">Ramazzottius varieornatus</name>
    <name type="common">Water bear</name>
    <name type="synonym">Tardigrade</name>
    <dbReference type="NCBI Taxonomy" id="947166"/>
    <lineage>
        <taxon>Eukaryota</taxon>
        <taxon>Metazoa</taxon>
        <taxon>Ecdysozoa</taxon>
        <taxon>Tardigrada</taxon>
        <taxon>Eutardigrada</taxon>
        <taxon>Parachela</taxon>
        <taxon>Hypsibioidea</taxon>
        <taxon>Ramazzottiidae</taxon>
        <taxon>Ramazzottius</taxon>
    </lineage>
</organism>
<dbReference type="Pfam" id="PF00635">
    <property type="entry name" value="Motile_Sperm"/>
    <property type="match status" value="1"/>
</dbReference>